<dbReference type="PANTHER" id="PTHR37691">
    <property type="entry name" value="BLR3518 PROTEIN"/>
    <property type="match status" value="1"/>
</dbReference>
<dbReference type="STRING" id="282676.B6F84_01865"/>
<dbReference type="KEGG" id="aman:B6F84_01865"/>
<name>A0A1W6JXF9_9CREN</name>
<keyword evidence="2" id="KW-1185">Reference proteome</keyword>
<dbReference type="GeneID" id="41589626"/>
<dbReference type="InterPro" id="IPR027396">
    <property type="entry name" value="DsrEFH-like"/>
</dbReference>
<protein>
    <submittedName>
        <fullName evidence="1">Sulfur reductase DrsE</fullName>
    </submittedName>
</protein>
<gene>
    <name evidence="1" type="ORF">B6F84_01865</name>
</gene>
<dbReference type="OrthoDB" id="57062at2157"/>
<sequence>MYRVIVQVKDLDKAPQSIKSVINLYNDLKDVQIEVVFHQSAIRSLVKDSPLENSIMDLINKGIVVVGCMNSINSLNIDSNSLISGIKIVQSGVGEVVRKQSEGWIYLSL</sequence>
<dbReference type="EMBL" id="CP020477">
    <property type="protein sequence ID" value="ARM74894.1"/>
    <property type="molecule type" value="Genomic_DNA"/>
</dbReference>
<dbReference type="AlphaFoldDB" id="A0A1W6JXF9"/>
<dbReference type="InterPro" id="IPR003787">
    <property type="entry name" value="Sulphur_relay_DsrE/F-like"/>
</dbReference>
<dbReference type="SUPFAM" id="SSF75169">
    <property type="entry name" value="DsrEFH-like"/>
    <property type="match status" value="1"/>
</dbReference>
<organism evidence="1 2">
    <name type="scientific">Acidianus manzaensis</name>
    <dbReference type="NCBI Taxonomy" id="282676"/>
    <lineage>
        <taxon>Archaea</taxon>
        <taxon>Thermoproteota</taxon>
        <taxon>Thermoprotei</taxon>
        <taxon>Sulfolobales</taxon>
        <taxon>Sulfolobaceae</taxon>
        <taxon>Acidianus</taxon>
    </lineage>
</organism>
<proteinExistence type="predicted"/>
<dbReference type="Pfam" id="PF02635">
    <property type="entry name" value="DsrE"/>
    <property type="match status" value="1"/>
</dbReference>
<dbReference type="PANTHER" id="PTHR37691:SF1">
    <property type="entry name" value="BLR3518 PROTEIN"/>
    <property type="match status" value="1"/>
</dbReference>
<reference evidence="1 2" key="1">
    <citation type="submission" date="2017-03" db="EMBL/GenBank/DDBJ databases">
        <title>Sulfur activation and transportation mechanism of thermophilic Archaea Acidianus manzaensis YN-25.</title>
        <authorList>
            <person name="Ma Y."/>
            <person name="Yang Y."/>
            <person name="Xia J."/>
        </authorList>
    </citation>
    <scope>NUCLEOTIDE SEQUENCE [LARGE SCALE GENOMIC DNA]</scope>
    <source>
        <strain evidence="1 2">YN-25</strain>
    </source>
</reference>
<dbReference type="Gene3D" id="3.40.1260.10">
    <property type="entry name" value="DsrEFH-like"/>
    <property type="match status" value="1"/>
</dbReference>
<evidence type="ECO:0000313" key="1">
    <source>
        <dbReference type="EMBL" id="ARM74894.1"/>
    </source>
</evidence>
<dbReference type="RefSeq" id="WP_148690647.1">
    <property type="nucleotide sequence ID" value="NZ_CP020477.1"/>
</dbReference>
<evidence type="ECO:0000313" key="2">
    <source>
        <dbReference type="Proteomes" id="UP000193404"/>
    </source>
</evidence>
<accession>A0A1W6JXF9</accession>
<dbReference type="Proteomes" id="UP000193404">
    <property type="component" value="Chromosome"/>
</dbReference>